<evidence type="ECO:0000313" key="7">
    <source>
        <dbReference type="EMBL" id="MDR6301508.1"/>
    </source>
</evidence>
<name>A0ABU1K7D1_9FLAO</name>
<dbReference type="RefSeq" id="WP_309728982.1">
    <property type="nucleotide sequence ID" value="NZ_JAVDQA010000006.1"/>
</dbReference>
<dbReference type="GO" id="GO:0004139">
    <property type="term" value="F:deoxyribose-phosphate aldolase activity"/>
    <property type="evidence" value="ECO:0007669"/>
    <property type="project" value="UniProtKB-EC"/>
</dbReference>
<keyword evidence="2 6" id="KW-0963">Cytoplasm</keyword>
<evidence type="ECO:0000256" key="1">
    <source>
        <dbReference type="ARBA" id="ARBA00010936"/>
    </source>
</evidence>
<keyword evidence="8" id="KW-1185">Reference proteome</keyword>
<dbReference type="Pfam" id="PF01791">
    <property type="entry name" value="DeoC"/>
    <property type="match status" value="1"/>
</dbReference>
<dbReference type="NCBIfam" id="TIGR00126">
    <property type="entry name" value="deoC"/>
    <property type="match status" value="1"/>
</dbReference>
<gene>
    <name evidence="6" type="primary">deoC</name>
    <name evidence="7" type="ORF">GGR31_002177</name>
</gene>
<feature type="active site" description="Schiff-base intermediate with acetaldehyde" evidence="6">
    <location>
        <position position="151"/>
    </location>
</feature>
<dbReference type="SUPFAM" id="SSF51569">
    <property type="entry name" value="Aldolase"/>
    <property type="match status" value="1"/>
</dbReference>
<dbReference type="Gene3D" id="3.20.20.70">
    <property type="entry name" value="Aldolase class I"/>
    <property type="match status" value="1"/>
</dbReference>
<sequence length="217" mass="23564">MELNRYIDHTLLKSTATVSDIEILCEEAIKYQFIGVCIHGSYLKLAKSILKDSDVKLVAVTDFPLGMAQPKAKLEETVINLQAGADEIDTVLNLGLLKSKNYKAIEEELTSIKTTMGEKILKVIIETCYLTTEEKRVACRLLINSGVDFIKTSTGFGSGGATIEDVKFIKEEVGNSAKIKASGGIRDVHTAQNFIASGADRIGTSSAVSMMKALKNQ</sequence>
<evidence type="ECO:0000256" key="6">
    <source>
        <dbReference type="HAMAP-Rule" id="MF_00114"/>
    </source>
</evidence>
<dbReference type="Proteomes" id="UP001257659">
    <property type="component" value="Unassembled WGS sequence"/>
</dbReference>
<dbReference type="PIRSF" id="PIRSF001357">
    <property type="entry name" value="DeoC"/>
    <property type="match status" value="1"/>
</dbReference>
<dbReference type="PANTHER" id="PTHR10889:SF1">
    <property type="entry name" value="DEOXYRIBOSE-PHOSPHATE ALDOLASE"/>
    <property type="match status" value="1"/>
</dbReference>
<dbReference type="InterPro" id="IPR002915">
    <property type="entry name" value="DeoC/FbaB/LacD_aldolase"/>
</dbReference>
<organism evidence="7 8">
    <name type="scientific">Mesonia maritima</name>
    <dbReference type="NCBI Taxonomy" id="1793873"/>
    <lineage>
        <taxon>Bacteria</taxon>
        <taxon>Pseudomonadati</taxon>
        <taxon>Bacteroidota</taxon>
        <taxon>Flavobacteriia</taxon>
        <taxon>Flavobacteriales</taxon>
        <taxon>Flavobacteriaceae</taxon>
        <taxon>Mesonia</taxon>
    </lineage>
</organism>
<dbReference type="EC" id="4.1.2.4" evidence="6"/>
<dbReference type="EMBL" id="JAVDQA010000006">
    <property type="protein sequence ID" value="MDR6301508.1"/>
    <property type="molecule type" value="Genomic_DNA"/>
</dbReference>
<evidence type="ECO:0000313" key="8">
    <source>
        <dbReference type="Proteomes" id="UP001257659"/>
    </source>
</evidence>
<dbReference type="SMART" id="SM01133">
    <property type="entry name" value="DeoC"/>
    <property type="match status" value="1"/>
</dbReference>
<reference evidence="7 8" key="1">
    <citation type="submission" date="2023-07" db="EMBL/GenBank/DDBJ databases">
        <title>Genomic Encyclopedia of Type Strains, Phase IV (KMG-IV): sequencing the most valuable type-strain genomes for metagenomic binning, comparative biology and taxonomic classification.</title>
        <authorList>
            <person name="Goeker M."/>
        </authorList>
    </citation>
    <scope>NUCLEOTIDE SEQUENCE [LARGE SCALE GENOMIC DNA]</scope>
    <source>
        <strain evidence="7 8">DSM 102814</strain>
    </source>
</reference>
<feature type="active site" description="Proton donor/acceptor" evidence="6">
    <location>
        <position position="180"/>
    </location>
</feature>
<comment type="caution">
    <text evidence="7">The sequence shown here is derived from an EMBL/GenBank/DDBJ whole genome shotgun (WGS) entry which is preliminary data.</text>
</comment>
<evidence type="ECO:0000256" key="4">
    <source>
        <dbReference type="ARBA" id="ARBA00023270"/>
    </source>
</evidence>
<evidence type="ECO:0000256" key="5">
    <source>
        <dbReference type="ARBA" id="ARBA00048791"/>
    </source>
</evidence>
<accession>A0ABU1K7D1</accession>
<dbReference type="HAMAP" id="MF_00114">
    <property type="entry name" value="DeoC_type1"/>
    <property type="match status" value="1"/>
</dbReference>
<dbReference type="InterPro" id="IPR028581">
    <property type="entry name" value="DeoC_typeI"/>
</dbReference>
<dbReference type="InterPro" id="IPR011343">
    <property type="entry name" value="DeoC"/>
</dbReference>
<keyword evidence="3 6" id="KW-0456">Lyase</keyword>
<protein>
    <recommendedName>
        <fullName evidence="6">Deoxyribose-phosphate aldolase</fullName>
        <shortName evidence="6">DERA</shortName>
        <ecNumber evidence="6">4.1.2.4</ecNumber>
    </recommendedName>
    <alternativeName>
        <fullName evidence="6">2-deoxy-D-ribose 5-phosphate aldolase</fullName>
    </alternativeName>
    <alternativeName>
        <fullName evidence="6">Phosphodeoxyriboaldolase</fullName>
        <shortName evidence="6">Deoxyriboaldolase</shortName>
    </alternativeName>
</protein>
<evidence type="ECO:0000256" key="3">
    <source>
        <dbReference type="ARBA" id="ARBA00023239"/>
    </source>
</evidence>
<comment type="catalytic activity">
    <reaction evidence="5 6">
        <text>2-deoxy-D-ribose 5-phosphate = D-glyceraldehyde 3-phosphate + acetaldehyde</text>
        <dbReference type="Rhea" id="RHEA:12821"/>
        <dbReference type="ChEBI" id="CHEBI:15343"/>
        <dbReference type="ChEBI" id="CHEBI:59776"/>
        <dbReference type="ChEBI" id="CHEBI:62877"/>
        <dbReference type="EC" id="4.1.2.4"/>
    </reaction>
</comment>
<dbReference type="InterPro" id="IPR013785">
    <property type="entry name" value="Aldolase_TIM"/>
</dbReference>
<dbReference type="PANTHER" id="PTHR10889">
    <property type="entry name" value="DEOXYRIBOSE-PHOSPHATE ALDOLASE"/>
    <property type="match status" value="1"/>
</dbReference>
<keyword evidence="4 6" id="KW-0704">Schiff base</keyword>
<dbReference type="CDD" id="cd00959">
    <property type="entry name" value="DeoC"/>
    <property type="match status" value="1"/>
</dbReference>
<comment type="pathway">
    <text evidence="6">Carbohydrate degradation; 2-deoxy-D-ribose 1-phosphate degradation; D-glyceraldehyde 3-phosphate and acetaldehyde from 2-deoxy-alpha-D-ribose 1-phosphate: step 2/2.</text>
</comment>
<proteinExistence type="inferred from homology"/>
<comment type="subcellular location">
    <subcellularLocation>
        <location evidence="6">Cytoplasm</location>
    </subcellularLocation>
</comment>
<evidence type="ECO:0000256" key="2">
    <source>
        <dbReference type="ARBA" id="ARBA00022490"/>
    </source>
</evidence>
<feature type="active site" description="Proton donor/acceptor" evidence="6">
    <location>
        <position position="89"/>
    </location>
</feature>
<comment type="function">
    <text evidence="6">Catalyzes a reversible aldol reaction between acetaldehyde and D-glyceraldehyde 3-phosphate to generate 2-deoxy-D-ribose 5-phosphate.</text>
</comment>
<comment type="similarity">
    <text evidence="1 6">Belongs to the DeoC/FbaB aldolase family. DeoC type 1 subfamily.</text>
</comment>